<comment type="caution">
    <text evidence="14">The sequence shown here is derived from an EMBL/GenBank/DDBJ whole genome shotgun (WGS) entry which is preliminary data.</text>
</comment>
<evidence type="ECO:0000256" key="5">
    <source>
        <dbReference type="ARBA" id="ARBA00022723"/>
    </source>
</evidence>
<evidence type="ECO:0000313" key="14">
    <source>
        <dbReference type="EMBL" id="GGL86520.1"/>
    </source>
</evidence>
<comment type="similarity">
    <text evidence="2 12">Belongs to the Nudix hydrolase family.</text>
</comment>
<dbReference type="InterPro" id="IPR015797">
    <property type="entry name" value="NUDIX_hydrolase-like_dom_sf"/>
</dbReference>
<dbReference type="PRINTS" id="PR00502">
    <property type="entry name" value="NUDIXFAMILY"/>
</dbReference>
<keyword evidence="6" id="KW-0227">DNA damage</keyword>
<dbReference type="Pfam" id="PF00293">
    <property type="entry name" value="NUDIX"/>
    <property type="match status" value="1"/>
</dbReference>
<dbReference type="GO" id="GO:0006260">
    <property type="term" value="P:DNA replication"/>
    <property type="evidence" value="ECO:0007669"/>
    <property type="project" value="UniProtKB-KW"/>
</dbReference>
<keyword evidence="8" id="KW-0460">Magnesium</keyword>
<evidence type="ECO:0000256" key="6">
    <source>
        <dbReference type="ARBA" id="ARBA00022763"/>
    </source>
</evidence>
<name>A0A917SKH0_9ACTN</name>
<dbReference type="CDD" id="cd03425">
    <property type="entry name" value="NUDIX_MutT_NudA_like"/>
    <property type="match status" value="1"/>
</dbReference>
<evidence type="ECO:0000313" key="15">
    <source>
        <dbReference type="Proteomes" id="UP000655208"/>
    </source>
</evidence>
<dbReference type="GO" id="GO:0006281">
    <property type="term" value="P:DNA repair"/>
    <property type="evidence" value="ECO:0007669"/>
    <property type="project" value="UniProtKB-KW"/>
</dbReference>
<dbReference type="GO" id="GO:0008413">
    <property type="term" value="F:8-oxo-7,8-dihydroguanosine triphosphate pyrophosphatase activity"/>
    <property type="evidence" value="ECO:0007669"/>
    <property type="project" value="TreeGrafter"/>
</dbReference>
<evidence type="ECO:0000256" key="8">
    <source>
        <dbReference type="ARBA" id="ARBA00022842"/>
    </source>
</evidence>
<dbReference type="PROSITE" id="PS00893">
    <property type="entry name" value="NUDIX_BOX"/>
    <property type="match status" value="1"/>
</dbReference>
<keyword evidence="7 12" id="KW-0378">Hydrolase</keyword>
<sequence length="302" mass="31996">MGPVSRPLRCAVIVPAPQVAVHRALRRADVWIRGLRAVGLRVQGEADAGISDGAAVRALRTGDRWLLRPDARRGPRTAEFGVAAWTPEGQPGGPGRPAPSPLPVVDVRFGVVRARVTPRTAATGAGTLTTLDVRVAGSDLLAPVGRRRVLAFGQLLLGVVTVTAREPEVVVAGAVVRDDRVLVARRRRPPALAGLWEMPGGRVEPGEDEADALARELREELGVTVAVRERLDPPSIDLGDGLRLRPFLVDLVAGTPAPAEADPAHDEVRWAGAAELAGLPFLPGDAPMVDAVRRLLERRGQG</sequence>
<dbReference type="GO" id="GO:0044716">
    <property type="term" value="F:8-oxo-GDP phosphatase activity"/>
    <property type="evidence" value="ECO:0007669"/>
    <property type="project" value="TreeGrafter"/>
</dbReference>
<evidence type="ECO:0000256" key="4">
    <source>
        <dbReference type="ARBA" id="ARBA00022705"/>
    </source>
</evidence>
<keyword evidence="5" id="KW-0479">Metal-binding</keyword>
<organism evidence="14 15">
    <name type="scientific">Nakamurella endophytica</name>
    <dbReference type="NCBI Taxonomy" id="1748367"/>
    <lineage>
        <taxon>Bacteria</taxon>
        <taxon>Bacillati</taxon>
        <taxon>Actinomycetota</taxon>
        <taxon>Actinomycetes</taxon>
        <taxon>Nakamurellales</taxon>
        <taxon>Nakamurellaceae</taxon>
        <taxon>Nakamurella</taxon>
    </lineage>
</organism>
<proteinExistence type="inferred from homology"/>
<dbReference type="PANTHER" id="PTHR47707:SF1">
    <property type="entry name" value="NUDIX HYDROLASE FAMILY PROTEIN"/>
    <property type="match status" value="1"/>
</dbReference>
<keyword evidence="15" id="KW-1185">Reference proteome</keyword>
<dbReference type="GO" id="GO:0035539">
    <property type="term" value="F:8-oxo-7,8-dihydrodeoxyguanosine triphosphate pyrophosphatase activity"/>
    <property type="evidence" value="ECO:0007669"/>
    <property type="project" value="UniProtKB-EC"/>
</dbReference>
<reference evidence="14" key="2">
    <citation type="submission" date="2020-09" db="EMBL/GenBank/DDBJ databases">
        <authorList>
            <person name="Sun Q."/>
            <person name="Zhou Y."/>
        </authorList>
    </citation>
    <scope>NUCLEOTIDE SEQUENCE</scope>
    <source>
        <strain evidence="14">CGMCC 4.7308</strain>
    </source>
</reference>
<feature type="domain" description="Nudix hydrolase" evidence="13">
    <location>
        <begin position="166"/>
        <end position="294"/>
    </location>
</feature>
<comment type="cofactor">
    <cofactor evidence="1">
        <name>Mg(2+)</name>
        <dbReference type="ChEBI" id="CHEBI:18420"/>
    </cofactor>
</comment>
<dbReference type="Gene3D" id="3.90.79.10">
    <property type="entry name" value="Nucleoside Triphosphate Pyrophosphohydrolase"/>
    <property type="match status" value="1"/>
</dbReference>
<dbReference type="PROSITE" id="PS51462">
    <property type="entry name" value="NUDIX"/>
    <property type="match status" value="1"/>
</dbReference>
<dbReference type="PANTHER" id="PTHR47707">
    <property type="entry name" value="8-OXO-DGTP DIPHOSPHATASE"/>
    <property type="match status" value="1"/>
</dbReference>
<dbReference type="GO" id="GO:0046872">
    <property type="term" value="F:metal ion binding"/>
    <property type="evidence" value="ECO:0007669"/>
    <property type="project" value="UniProtKB-KW"/>
</dbReference>
<keyword evidence="4" id="KW-0235">DNA replication</keyword>
<dbReference type="AlphaFoldDB" id="A0A917SKH0"/>
<gene>
    <name evidence="14" type="ORF">GCM10011594_02690</name>
</gene>
<dbReference type="InterPro" id="IPR047127">
    <property type="entry name" value="MutT-like"/>
</dbReference>
<evidence type="ECO:0000256" key="1">
    <source>
        <dbReference type="ARBA" id="ARBA00001946"/>
    </source>
</evidence>
<keyword evidence="9" id="KW-0234">DNA repair</keyword>
<evidence type="ECO:0000256" key="7">
    <source>
        <dbReference type="ARBA" id="ARBA00022801"/>
    </source>
</evidence>
<evidence type="ECO:0000256" key="9">
    <source>
        <dbReference type="ARBA" id="ARBA00023204"/>
    </source>
</evidence>
<comment type="catalytic activity">
    <reaction evidence="10">
        <text>8-oxo-dGTP + H2O = 8-oxo-dGMP + diphosphate + H(+)</text>
        <dbReference type="Rhea" id="RHEA:31575"/>
        <dbReference type="ChEBI" id="CHEBI:15377"/>
        <dbReference type="ChEBI" id="CHEBI:15378"/>
        <dbReference type="ChEBI" id="CHEBI:33019"/>
        <dbReference type="ChEBI" id="CHEBI:63224"/>
        <dbReference type="ChEBI" id="CHEBI:77896"/>
        <dbReference type="EC" id="3.6.1.55"/>
    </reaction>
</comment>
<dbReference type="GO" id="GO:0044715">
    <property type="term" value="F:8-oxo-dGDP phosphatase activity"/>
    <property type="evidence" value="ECO:0007669"/>
    <property type="project" value="TreeGrafter"/>
</dbReference>
<evidence type="ECO:0000256" key="2">
    <source>
        <dbReference type="ARBA" id="ARBA00005582"/>
    </source>
</evidence>
<evidence type="ECO:0000259" key="13">
    <source>
        <dbReference type="PROSITE" id="PS51462"/>
    </source>
</evidence>
<evidence type="ECO:0000256" key="10">
    <source>
        <dbReference type="ARBA" id="ARBA00035861"/>
    </source>
</evidence>
<reference evidence="14" key="1">
    <citation type="journal article" date="2014" name="Int. J. Syst. Evol. Microbiol.">
        <title>Complete genome sequence of Corynebacterium casei LMG S-19264T (=DSM 44701T), isolated from a smear-ripened cheese.</title>
        <authorList>
            <consortium name="US DOE Joint Genome Institute (JGI-PGF)"/>
            <person name="Walter F."/>
            <person name="Albersmeier A."/>
            <person name="Kalinowski J."/>
            <person name="Ruckert C."/>
        </authorList>
    </citation>
    <scope>NUCLEOTIDE SEQUENCE</scope>
    <source>
        <strain evidence="14">CGMCC 4.7308</strain>
    </source>
</reference>
<dbReference type="InterPro" id="IPR020476">
    <property type="entry name" value="Nudix_hydrolase"/>
</dbReference>
<dbReference type="InterPro" id="IPR020084">
    <property type="entry name" value="NUDIX_hydrolase_CS"/>
</dbReference>
<dbReference type="Proteomes" id="UP000655208">
    <property type="component" value="Unassembled WGS sequence"/>
</dbReference>
<keyword evidence="3" id="KW-0515">Mutator protein</keyword>
<dbReference type="SUPFAM" id="SSF55811">
    <property type="entry name" value="Nudix"/>
    <property type="match status" value="1"/>
</dbReference>
<dbReference type="InterPro" id="IPR000086">
    <property type="entry name" value="NUDIX_hydrolase_dom"/>
</dbReference>
<accession>A0A917SKH0</accession>
<evidence type="ECO:0000256" key="12">
    <source>
        <dbReference type="RuleBase" id="RU003476"/>
    </source>
</evidence>
<dbReference type="EMBL" id="BMNA01000001">
    <property type="protein sequence ID" value="GGL86520.1"/>
    <property type="molecule type" value="Genomic_DNA"/>
</dbReference>
<dbReference type="EC" id="3.6.1.55" evidence="11"/>
<evidence type="ECO:0000256" key="3">
    <source>
        <dbReference type="ARBA" id="ARBA00022457"/>
    </source>
</evidence>
<evidence type="ECO:0000256" key="11">
    <source>
        <dbReference type="ARBA" id="ARBA00038905"/>
    </source>
</evidence>
<protein>
    <recommendedName>
        <fullName evidence="11">8-oxo-dGTP diphosphatase</fullName>
        <ecNumber evidence="11">3.6.1.55</ecNumber>
    </recommendedName>
</protein>